<organism evidence="3 4">
    <name type="scientific">Plectus sambesii</name>
    <dbReference type="NCBI Taxonomy" id="2011161"/>
    <lineage>
        <taxon>Eukaryota</taxon>
        <taxon>Metazoa</taxon>
        <taxon>Ecdysozoa</taxon>
        <taxon>Nematoda</taxon>
        <taxon>Chromadorea</taxon>
        <taxon>Plectida</taxon>
        <taxon>Plectina</taxon>
        <taxon>Plectoidea</taxon>
        <taxon>Plectidae</taxon>
        <taxon>Plectus</taxon>
    </lineage>
</organism>
<dbReference type="PANTHER" id="PTHR21700">
    <property type="entry name" value="TRANSTHYRETIN-LIKE FAMILY PROTEIN-RELATED"/>
    <property type="match status" value="1"/>
</dbReference>
<dbReference type="SUPFAM" id="SSF48726">
    <property type="entry name" value="Immunoglobulin"/>
    <property type="match status" value="1"/>
</dbReference>
<dbReference type="Gene3D" id="2.60.40.10">
    <property type="entry name" value="Immunoglobulins"/>
    <property type="match status" value="1"/>
</dbReference>
<proteinExistence type="inferred from homology"/>
<dbReference type="SMART" id="SM00408">
    <property type="entry name" value="IGc2"/>
    <property type="match status" value="1"/>
</dbReference>
<dbReference type="Pfam" id="PF01060">
    <property type="entry name" value="TTR-52"/>
    <property type="match status" value="1"/>
</dbReference>
<dbReference type="AlphaFoldDB" id="A0A914WUF3"/>
<name>A0A914WUF3_9BILA</name>
<sequence length="232" mass="26385">MSCPPMFDCAPSMLHKPDGSVLFECMCMSNPEPEVKWFFKDKQLTGDRYVTRVKKTCGKYTCTLIVKNPTNADQGKYKVVATNKNGTHEVEQGYVNTFLLIGCLSFCAESSLQSVGVSGTLMCGSTPLADTLVKLWDEDDGPDPDEELNSTLTNYQGYFKLSGYTDEWTSIEPRLKIYHNCNNYHHPCLRKVKIKIPDQYINNGFIVSTSKWFDAGRLNMEMRFRGERTKCF</sequence>
<feature type="domain" description="Ig-like" evidence="2">
    <location>
        <begin position="4"/>
        <end position="96"/>
    </location>
</feature>
<dbReference type="WBParaSite" id="PSAMB.scaffold52size92702.g1129.t1">
    <property type="protein sequence ID" value="PSAMB.scaffold52size92702.g1129.t1"/>
    <property type="gene ID" value="PSAMB.scaffold52size92702.g1129"/>
</dbReference>
<dbReference type="InterPro" id="IPR003598">
    <property type="entry name" value="Ig_sub2"/>
</dbReference>
<dbReference type="InterPro" id="IPR013783">
    <property type="entry name" value="Ig-like_fold"/>
</dbReference>
<dbReference type="InterPro" id="IPR007110">
    <property type="entry name" value="Ig-like_dom"/>
</dbReference>
<evidence type="ECO:0000256" key="1">
    <source>
        <dbReference type="ARBA" id="ARBA00010112"/>
    </source>
</evidence>
<protein>
    <submittedName>
        <fullName evidence="4">Ig-like domain-containing protein</fullName>
    </submittedName>
</protein>
<dbReference type="InterPro" id="IPR036179">
    <property type="entry name" value="Ig-like_dom_sf"/>
</dbReference>
<dbReference type="InterPro" id="IPR038479">
    <property type="entry name" value="Transthyretin-like_sf"/>
</dbReference>
<dbReference type="Pfam" id="PF07679">
    <property type="entry name" value="I-set"/>
    <property type="match status" value="1"/>
</dbReference>
<dbReference type="GO" id="GO:0009986">
    <property type="term" value="C:cell surface"/>
    <property type="evidence" value="ECO:0007669"/>
    <property type="project" value="InterPro"/>
</dbReference>
<evidence type="ECO:0000313" key="3">
    <source>
        <dbReference type="Proteomes" id="UP000887566"/>
    </source>
</evidence>
<comment type="similarity">
    <text evidence="1">Belongs to the nematode transthyretin-like family.</text>
</comment>
<accession>A0A914WUF3</accession>
<dbReference type="Proteomes" id="UP000887566">
    <property type="component" value="Unplaced"/>
</dbReference>
<dbReference type="InterPro" id="IPR013098">
    <property type="entry name" value="Ig_I-set"/>
</dbReference>
<keyword evidence="3" id="KW-1185">Reference proteome</keyword>
<evidence type="ECO:0000259" key="2">
    <source>
        <dbReference type="PROSITE" id="PS50835"/>
    </source>
</evidence>
<dbReference type="Gene3D" id="2.60.40.3330">
    <property type="match status" value="1"/>
</dbReference>
<dbReference type="InterPro" id="IPR001534">
    <property type="entry name" value="Transthyretin-like"/>
</dbReference>
<evidence type="ECO:0000313" key="4">
    <source>
        <dbReference type="WBParaSite" id="PSAMB.scaffold52size92702.g1129.t1"/>
    </source>
</evidence>
<dbReference type="PANTHER" id="PTHR21700:SF3">
    <property type="entry name" value="TRANSTHYRETIN-LIKE PROTEIN 5"/>
    <property type="match status" value="1"/>
</dbReference>
<dbReference type="PROSITE" id="PS50835">
    <property type="entry name" value="IG_LIKE"/>
    <property type="match status" value="1"/>
</dbReference>
<reference evidence="4" key="1">
    <citation type="submission" date="2022-11" db="UniProtKB">
        <authorList>
            <consortium name="WormBaseParasite"/>
        </authorList>
    </citation>
    <scope>IDENTIFICATION</scope>
</reference>